<evidence type="ECO:0000313" key="3">
    <source>
        <dbReference type="Proteomes" id="UP000199147"/>
    </source>
</evidence>
<dbReference type="SUPFAM" id="SSF54427">
    <property type="entry name" value="NTF2-like"/>
    <property type="match status" value="1"/>
</dbReference>
<dbReference type="AlphaFoldDB" id="A0A0H5RH21"/>
<sequence>MTAEEIVRAEIAAWGSNDVEEVMSHFADDATFDIGPDWPKLTGRDAIHEMMKVFFAGGKCVDLEILHLAVDGDVVLMERRDHWIVDGKQMSWPVMGAYEVRDAKITAWREYFYPPKES</sequence>
<feature type="domain" description="Limonene-1,2-epoxide hydrolase" evidence="1">
    <location>
        <begin position="5"/>
        <end position="112"/>
    </location>
</feature>
<proteinExistence type="predicted"/>
<protein>
    <submittedName>
        <fullName evidence="2">Limonene-1,2-epoxide hydrolase</fullName>
    </submittedName>
</protein>
<dbReference type="Pfam" id="PF07858">
    <property type="entry name" value="LEH"/>
    <property type="match status" value="1"/>
</dbReference>
<evidence type="ECO:0000313" key="2">
    <source>
        <dbReference type="EMBL" id="CRZ13283.1"/>
    </source>
</evidence>
<dbReference type="Gene3D" id="3.10.450.50">
    <property type="match status" value="1"/>
</dbReference>
<dbReference type="RefSeq" id="WP_090509137.1">
    <property type="nucleotide sequence ID" value="NZ_CWKH01000001.1"/>
</dbReference>
<dbReference type="Proteomes" id="UP000199147">
    <property type="component" value="Unassembled WGS sequence"/>
</dbReference>
<evidence type="ECO:0000259" key="1">
    <source>
        <dbReference type="Pfam" id="PF07858"/>
    </source>
</evidence>
<dbReference type="STRING" id="146018.BN2156_00113"/>
<dbReference type="EMBL" id="CWKH01000001">
    <property type="protein sequence ID" value="CRZ13283.1"/>
    <property type="molecule type" value="Genomic_DNA"/>
</dbReference>
<organism evidence="2 3">
    <name type="scientific">Mycolicibacterium neworleansense</name>
    <dbReference type="NCBI Taxonomy" id="146018"/>
    <lineage>
        <taxon>Bacteria</taxon>
        <taxon>Bacillati</taxon>
        <taxon>Actinomycetota</taxon>
        <taxon>Actinomycetes</taxon>
        <taxon>Mycobacteriales</taxon>
        <taxon>Mycobacteriaceae</taxon>
        <taxon>Mycolicibacterium</taxon>
    </lineage>
</organism>
<dbReference type="OrthoDB" id="9781757at2"/>
<name>A0A0H5RH21_9MYCO</name>
<reference evidence="3" key="1">
    <citation type="submission" date="2015-07" db="EMBL/GenBank/DDBJ databases">
        <authorList>
            <person name="Urmite Genomes"/>
        </authorList>
    </citation>
    <scope>NUCLEOTIDE SEQUENCE [LARGE SCALE GENOMIC DNA]</scope>
    <source>
        <strain evidence="3">type strain: ATCC 49404</strain>
    </source>
</reference>
<accession>A0A0H5RH21</accession>
<dbReference type="InterPro" id="IPR013100">
    <property type="entry name" value="LEH"/>
</dbReference>
<dbReference type="InterPro" id="IPR032710">
    <property type="entry name" value="NTF2-like_dom_sf"/>
</dbReference>
<keyword evidence="2" id="KW-0378">Hydrolase</keyword>
<dbReference type="GO" id="GO:0016787">
    <property type="term" value="F:hydrolase activity"/>
    <property type="evidence" value="ECO:0007669"/>
    <property type="project" value="UniProtKB-KW"/>
</dbReference>
<gene>
    <name evidence="2" type="ORF">BN2156_00113</name>
</gene>
<keyword evidence="3" id="KW-1185">Reference proteome</keyword>